<protein>
    <submittedName>
        <fullName evidence="2">Putative secreted protein</fullName>
    </submittedName>
</protein>
<dbReference type="AlphaFoldDB" id="A0A6M2DXM6"/>
<evidence type="ECO:0000256" key="1">
    <source>
        <dbReference type="SAM" id="MobiDB-lite"/>
    </source>
</evidence>
<accession>A0A6M2DXM6</accession>
<dbReference type="EMBL" id="GIIL01007409">
    <property type="protein sequence ID" value="NOV51135.1"/>
    <property type="molecule type" value="Transcribed_RNA"/>
</dbReference>
<evidence type="ECO:0000313" key="2">
    <source>
        <dbReference type="EMBL" id="NOV51135.1"/>
    </source>
</evidence>
<name>A0A6M2DXM6_XENCH</name>
<organism evidence="2">
    <name type="scientific">Xenopsylla cheopis</name>
    <name type="common">Oriental rat flea</name>
    <name type="synonym">Pulex cheopis</name>
    <dbReference type="NCBI Taxonomy" id="163159"/>
    <lineage>
        <taxon>Eukaryota</taxon>
        <taxon>Metazoa</taxon>
        <taxon>Ecdysozoa</taxon>
        <taxon>Arthropoda</taxon>
        <taxon>Hexapoda</taxon>
        <taxon>Insecta</taxon>
        <taxon>Pterygota</taxon>
        <taxon>Neoptera</taxon>
        <taxon>Endopterygota</taxon>
        <taxon>Siphonaptera</taxon>
        <taxon>Pulicidae</taxon>
        <taxon>Xenopsyllinae</taxon>
        <taxon>Xenopsylla</taxon>
    </lineage>
</organism>
<reference evidence="2" key="1">
    <citation type="submission" date="2020-03" db="EMBL/GenBank/DDBJ databases">
        <title>Transcriptomic Profiling of the Digestive Tract of the Rat Flea, Xenopsylla cheopis, Following Blood Feeding and Infection with Yersinia pestis.</title>
        <authorList>
            <person name="Bland D.M."/>
            <person name="Martens C.A."/>
            <person name="Virtaneva K."/>
            <person name="Kanakabandi K."/>
            <person name="Long D."/>
            <person name="Rosenke R."/>
            <person name="Saturday G.A."/>
            <person name="Hoyt F.H."/>
            <person name="Bruno D.P."/>
            <person name="Ribeiro J.M.C."/>
            <person name="Hinnebusch J."/>
        </authorList>
    </citation>
    <scope>NUCLEOTIDE SEQUENCE</scope>
</reference>
<proteinExistence type="predicted"/>
<sequence>MCCLLFAFLAAVSAQFDFSGDFGGPSAFAALEQQPRIGVRDPRTDRGPVQFPMSPPASFETSGVVIGASGYGFVPSSRGLPSRS</sequence>
<feature type="region of interest" description="Disordered" evidence="1">
    <location>
        <begin position="35"/>
        <end position="56"/>
    </location>
</feature>